<dbReference type="EMBL" id="AYRZ02000006">
    <property type="protein sequence ID" value="PHT79022.1"/>
    <property type="molecule type" value="Genomic_DNA"/>
</dbReference>
<reference evidence="6 7" key="2">
    <citation type="journal article" date="2017" name="Genome Biol.">
        <title>New reference genome sequences of hot pepper reveal the massive evolution of plant disease-resistance genes by retroduplication.</title>
        <authorList>
            <person name="Kim S."/>
            <person name="Park J."/>
            <person name="Yeom S.I."/>
            <person name="Kim Y.M."/>
            <person name="Seo E."/>
            <person name="Kim K.T."/>
            <person name="Kim M.S."/>
            <person name="Lee J.M."/>
            <person name="Cheong K."/>
            <person name="Shin H.S."/>
            <person name="Kim S.B."/>
            <person name="Han K."/>
            <person name="Lee J."/>
            <person name="Park M."/>
            <person name="Lee H.A."/>
            <person name="Lee H.Y."/>
            <person name="Lee Y."/>
            <person name="Oh S."/>
            <person name="Lee J.H."/>
            <person name="Choi E."/>
            <person name="Choi E."/>
            <person name="Lee S.E."/>
            <person name="Jeon J."/>
            <person name="Kim H."/>
            <person name="Choi G."/>
            <person name="Song H."/>
            <person name="Lee J."/>
            <person name="Lee S.C."/>
            <person name="Kwon J.K."/>
            <person name="Lee H.Y."/>
            <person name="Koo N."/>
            <person name="Hong Y."/>
            <person name="Kim R.W."/>
            <person name="Kang W.H."/>
            <person name="Huh J.H."/>
            <person name="Kang B.C."/>
            <person name="Yang T.J."/>
            <person name="Lee Y.H."/>
            <person name="Bennetzen J.L."/>
            <person name="Choi D."/>
        </authorList>
    </citation>
    <scope>NUCLEOTIDE SEQUENCE [LARGE SCALE GENOMIC DNA]</scope>
    <source>
        <strain evidence="7">cv. CM334</strain>
    </source>
</reference>
<protein>
    <submittedName>
        <fullName evidence="6">Uncharacterized protein</fullName>
    </submittedName>
</protein>
<comment type="caution">
    <text evidence="6">The sequence shown here is derived from an EMBL/GenBank/DDBJ whole genome shotgun (WGS) entry which is preliminary data.</text>
</comment>
<dbReference type="AlphaFoldDB" id="A0A2G2ZAI7"/>
<comment type="similarity">
    <text evidence="1">Belongs to the cytochrome P450 family.</text>
</comment>
<dbReference type="Gramene" id="PHT79022">
    <property type="protein sequence ID" value="PHT79022"/>
    <property type="gene ID" value="T459_17074"/>
</dbReference>
<dbReference type="GO" id="GO:0046872">
    <property type="term" value="F:metal ion binding"/>
    <property type="evidence" value="ECO:0007669"/>
    <property type="project" value="UniProtKB-KW"/>
</dbReference>
<keyword evidence="5" id="KW-0560">Oxidoreductase</keyword>
<sequence length="160" mass="17970">MPLAIRMVNLMLASIMQPFNWKLQKGMTPENLDMEEQFEVITLRKAIPVVAVPSYSEDTETRLSETAMVFGVMGKDPNTLKGFRNSELKVGNPNFCLWHDVPTLQWPTGNFQLGPGKSPRCRDVTVSLWNAILSISAMRHYCGGSQKIAKYEMGLFCDAP</sequence>
<reference evidence="6 7" key="1">
    <citation type="journal article" date="2014" name="Nat. Genet.">
        <title>Genome sequence of the hot pepper provides insights into the evolution of pungency in Capsicum species.</title>
        <authorList>
            <person name="Kim S."/>
            <person name="Park M."/>
            <person name="Yeom S.I."/>
            <person name="Kim Y.M."/>
            <person name="Lee J.M."/>
            <person name="Lee H.A."/>
            <person name="Seo E."/>
            <person name="Choi J."/>
            <person name="Cheong K."/>
            <person name="Kim K.T."/>
            <person name="Jung K."/>
            <person name="Lee G.W."/>
            <person name="Oh S.K."/>
            <person name="Bae C."/>
            <person name="Kim S.B."/>
            <person name="Lee H.Y."/>
            <person name="Kim S.Y."/>
            <person name="Kim M.S."/>
            <person name="Kang B.C."/>
            <person name="Jo Y.D."/>
            <person name="Yang H.B."/>
            <person name="Jeong H.J."/>
            <person name="Kang W.H."/>
            <person name="Kwon J.K."/>
            <person name="Shin C."/>
            <person name="Lim J.Y."/>
            <person name="Park J.H."/>
            <person name="Huh J.H."/>
            <person name="Kim J.S."/>
            <person name="Kim B.D."/>
            <person name="Cohen O."/>
            <person name="Paran I."/>
            <person name="Suh M.C."/>
            <person name="Lee S.B."/>
            <person name="Kim Y.K."/>
            <person name="Shin Y."/>
            <person name="Noh S.J."/>
            <person name="Park J."/>
            <person name="Seo Y.S."/>
            <person name="Kwon S.Y."/>
            <person name="Kim H.A."/>
            <person name="Park J.M."/>
            <person name="Kim H.J."/>
            <person name="Choi S.B."/>
            <person name="Bosland P.W."/>
            <person name="Reeves G."/>
            <person name="Jo S.H."/>
            <person name="Lee B.W."/>
            <person name="Cho H.T."/>
            <person name="Choi H.S."/>
            <person name="Lee M.S."/>
            <person name="Yu Y."/>
            <person name="Do Choi Y."/>
            <person name="Park B.S."/>
            <person name="van Deynze A."/>
            <person name="Ashrafi H."/>
            <person name="Hill T."/>
            <person name="Kim W.T."/>
            <person name="Pai H.S."/>
            <person name="Ahn H.K."/>
            <person name="Yeam I."/>
            <person name="Giovannoni J.J."/>
            <person name="Rose J.K."/>
            <person name="Sorensen I."/>
            <person name="Lee S.J."/>
            <person name="Kim R.W."/>
            <person name="Choi I.Y."/>
            <person name="Choi B.S."/>
            <person name="Lim J.S."/>
            <person name="Lee Y.H."/>
            <person name="Choi D."/>
        </authorList>
    </citation>
    <scope>NUCLEOTIDE SEQUENCE [LARGE SCALE GENOMIC DNA]</scope>
    <source>
        <strain evidence="7">cv. CM334</strain>
    </source>
</reference>
<proteinExistence type="inferred from homology"/>
<keyword evidence="4" id="KW-0408">Iron</keyword>
<evidence type="ECO:0000256" key="5">
    <source>
        <dbReference type="ARBA" id="ARBA00023033"/>
    </source>
</evidence>
<evidence type="ECO:0000256" key="3">
    <source>
        <dbReference type="ARBA" id="ARBA00022723"/>
    </source>
</evidence>
<keyword evidence="3" id="KW-0479">Metal-binding</keyword>
<evidence type="ECO:0000256" key="1">
    <source>
        <dbReference type="ARBA" id="ARBA00010617"/>
    </source>
</evidence>
<evidence type="ECO:0000313" key="7">
    <source>
        <dbReference type="Proteomes" id="UP000222542"/>
    </source>
</evidence>
<evidence type="ECO:0000256" key="2">
    <source>
        <dbReference type="ARBA" id="ARBA00022617"/>
    </source>
</evidence>
<accession>A0A2G2ZAI7</accession>
<evidence type="ECO:0000313" key="6">
    <source>
        <dbReference type="EMBL" id="PHT79022.1"/>
    </source>
</evidence>
<dbReference type="Proteomes" id="UP000222542">
    <property type="component" value="Unassembled WGS sequence"/>
</dbReference>
<dbReference type="PANTHER" id="PTHR47950:SF44">
    <property type="entry name" value="CYTOCHROME P450, FAMILY 76, SUBFAMILY C, POLYPEPTIDE 5-RELATED"/>
    <property type="match status" value="1"/>
</dbReference>
<organism evidence="6 7">
    <name type="scientific">Capsicum annuum</name>
    <name type="common">Capsicum pepper</name>
    <dbReference type="NCBI Taxonomy" id="4072"/>
    <lineage>
        <taxon>Eukaryota</taxon>
        <taxon>Viridiplantae</taxon>
        <taxon>Streptophyta</taxon>
        <taxon>Embryophyta</taxon>
        <taxon>Tracheophyta</taxon>
        <taxon>Spermatophyta</taxon>
        <taxon>Magnoliopsida</taxon>
        <taxon>eudicotyledons</taxon>
        <taxon>Gunneridae</taxon>
        <taxon>Pentapetalae</taxon>
        <taxon>asterids</taxon>
        <taxon>lamiids</taxon>
        <taxon>Solanales</taxon>
        <taxon>Solanaceae</taxon>
        <taxon>Solanoideae</taxon>
        <taxon>Capsiceae</taxon>
        <taxon>Capsicum</taxon>
    </lineage>
</organism>
<keyword evidence="5" id="KW-0503">Monooxygenase</keyword>
<keyword evidence="2" id="KW-0349">Heme</keyword>
<dbReference type="STRING" id="4072.A0A2G2ZAI7"/>
<dbReference type="PANTHER" id="PTHR47950">
    <property type="entry name" value="CYTOCHROME P450, FAMILY 76, SUBFAMILY C, POLYPEPTIDE 5-RELATED"/>
    <property type="match status" value="1"/>
</dbReference>
<keyword evidence="7" id="KW-1185">Reference proteome</keyword>
<gene>
    <name evidence="6" type="ORF">T459_17074</name>
</gene>
<dbReference type="GO" id="GO:0004497">
    <property type="term" value="F:monooxygenase activity"/>
    <property type="evidence" value="ECO:0007669"/>
    <property type="project" value="UniProtKB-KW"/>
</dbReference>
<name>A0A2G2ZAI7_CAPAN</name>
<evidence type="ECO:0000256" key="4">
    <source>
        <dbReference type="ARBA" id="ARBA00023004"/>
    </source>
</evidence>